<dbReference type="SUPFAM" id="SSF103481">
    <property type="entry name" value="Multidrug resistance efflux transporter EmrE"/>
    <property type="match status" value="2"/>
</dbReference>
<dbReference type="GO" id="GO:0016020">
    <property type="term" value="C:membrane"/>
    <property type="evidence" value="ECO:0007669"/>
    <property type="project" value="UniProtKB-SubCell"/>
</dbReference>
<dbReference type="Proteomes" id="UP000185511">
    <property type="component" value="Chromosome"/>
</dbReference>
<feature type="transmembrane region" description="Helical" evidence="6">
    <location>
        <begin position="150"/>
        <end position="170"/>
    </location>
</feature>
<dbReference type="KEGG" id="acad:UA74_25685"/>
<feature type="transmembrane region" description="Helical" evidence="6">
    <location>
        <begin position="127"/>
        <end position="144"/>
    </location>
</feature>
<feature type="domain" description="EamA" evidence="7">
    <location>
        <begin position="6"/>
        <end position="140"/>
    </location>
</feature>
<keyword evidence="5 6" id="KW-0472">Membrane</keyword>
<dbReference type="EMBL" id="CP016076">
    <property type="protein sequence ID" value="APU17144.1"/>
    <property type="molecule type" value="Genomic_DNA"/>
</dbReference>
<evidence type="ECO:0000313" key="9">
    <source>
        <dbReference type="Proteomes" id="UP000185511"/>
    </source>
</evidence>
<feature type="transmembrane region" description="Helical" evidence="6">
    <location>
        <begin position="247"/>
        <end position="263"/>
    </location>
</feature>
<gene>
    <name evidence="8" type="ORF">UA74_25685</name>
</gene>
<evidence type="ECO:0000256" key="1">
    <source>
        <dbReference type="ARBA" id="ARBA00004141"/>
    </source>
</evidence>
<organism evidence="8 9">
    <name type="scientific">Actinoalloteichus fjordicus</name>
    <dbReference type="NCBI Taxonomy" id="1612552"/>
    <lineage>
        <taxon>Bacteria</taxon>
        <taxon>Bacillati</taxon>
        <taxon>Actinomycetota</taxon>
        <taxon>Actinomycetes</taxon>
        <taxon>Pseudonocardiales</taxon>
        <taxon>Pseudonocardiaceae</taxon>
        <taxon>Actinoalloteichus</taxon>
    </lineage>
</organism>
<evidence type="ECO:0000256" key="3">
    <source>
        <dbReference type="ARBA" id="ARBA00022692"/>
    </source>
</evidence>
<proteinExistence type="inferred from homology"/>
<feature type="transmembrane region" description="Helical" evidence="6">
    <location>
        <begin position="94"/>
        <end position="115"/>
    </location>
</feature>
<feature type="transmembrane region" description="Helical" evidence="6">
    <location>
        <begin position="67"/>
        <end position="88"/>
    </location>
</feature>
<feature type="transmembrane region" description="Helical" evidence="6">
    <location>
        <begin position="182"/>
        <end position="202"/>
    </location>
</feature>
<feature type="domain" description="EamA" evidence="7">
    <location>
        <begin position="151"/>
        <end position="285"/>
    </location>
</feature>
<evidence type="ECO:0000256" key="4">
    <source>
        <dbReference type="ARBA" id="ARBA00022989"/>
    </source>
</evidence>
<keyword evidence="4 6" id="KW-1133">Transmembrane helix</keyword>
<feature type="transmembrane region" description="Helical" evidence="6">
    <location>
        <begin position="35"/>
        <end position="55"/>
    </location>
</feature>
<comment type="similarity">
    <text evidence="2">Belongs to the EamA transporter family.</text>
</comment>
<comment type="subcellular location">
    <subcellularLocation>
        <location evidence="1">Membrane</location>
        <topology evidence="1">Multi-pass membrane protein</topology>
    </subcellularLocation>
</comment>
<dbReference type="Pfam" id="PF00892">
    <property type="entry name" value="EamA"/>
    <property type="match status" value="2"/>
</dbReference>
<dbReference type="InterPro" id="IPR037185">
    <property type="entry name" value="EmrE-like"/>
</dbReference>
<dbReference type="PANTHER" id="PTHR32322">
    <property type="entry name" value="INNER MEMBRANE TRANSPORTER"/>
    <property type="match status" value="1"/>
</dbReference>
<dbReference type="RefSeq" id="WP_075765644.1">
    <property type="nucleotide sequence ID" value="NZ_CP016076.1"/>
</dbReference>
<evidence type="ECO:0000256" key="2">
    <source>
        <dbReference type="ARBA" id="ARBA00007362"/>
    </source>
</evidence>
<evidence type="ECO:0000259" key="7">
    <source>
        <dbReference type="Pfam" id="PF00892"/>
    </source>
</evidence>
<feature type="transmembrane region" description="Helical" evidence="6">
    <location>
        <begin position="214"/>
        <end position="235"/>
    </location>
</feature>
<evidence type="ECO:0000256" key="5">
    <source>
        <dbReference type="ARBA" id="ARBA00023136"/>
    </source>
</evidence>
<name>A0AAC9LIV4_9PSEU</name>
<reference evidence="9" key="1">
    <citation type="submission" date="2016-06" db="EMBL/GenBank/DDBJ databases">
        <title>Complete genome sequence of Actinoalloteichus fjordicus DSM 46855 (=ADI127-17), type strain of the new species Actinoalloteichus fjordicus.</title>
        <authorList>
            <person name="Ruckert C."/>
            <person name="Nouioui I."/>
            <person name="Willmese J."/>
            <person name="van Wezel G."/>
            <person name="Klenk H.-P."/>
            <person name="Kalinowski J."/>
            <person name="Zotchev S.B."/>
        </authorList>
    </citation>
    <scope>NUCLEOTIDE SEQUENCE [LARGE SCALE GENOMIC DNA]</scope>
    <source>
        <strain evidence="9">ADI127-7</strain>
    </source>
</reference>
<dbReference type="AlphaFoldDB" id="A0AAC9LIV4"/>
<dbReference type="PANTHER" id="PTHR32322:SF9">
    <property type="entry name" value="AMINO-ACID METABOLITE EFFLUX PUMP-RELATED"/>
    <property type="match status" value="1"/>
</dbReference>
<evidence type="ECO:0000256" key="6">
    <source>
        <dbReference type="SAM" id="Phobius"/>
    </source>
</evidence>
<feature type="transmembrane region" description="Helical" evidence="6">
    <location>
        <begin position="269"/>
        <end position="285"/>
    </location>
</feature>
<keyword evidence="9" id="KW-1185">Reference proteome</keyword>
<dbReference type="InterPro" id="IPR050638">
    <property type="entry name" value="AA-Vitamin_Transporters"/>
</dbReference>
<accession>A0AAC9LIV4</accession>
<keyword evidence="3 6" id="KW-0812">Transmembrane</keyword>
<sequence length="293" mass="30360">MTARTRGTLLLAVLALAWGSNFLWIKIALAGFDPVTLTFGRLALGALVLFAIVGARRLSLPRDAATWGHLTIAALLANAAPYLLFAVGETRVDSGIAGALNATTPLWTLLLALALRAQNRPTVAQAAGFFLGFLGCLLIFQPWTTHGIDLAGALSCLAAAFSYAVSYLYIGRHLAPRTLSPVTLSACQLLAATGWLALALPFGDVATTTVTAPAVAALLILGVLGTGLAYIVNYALIRTDGAPQASLVSYLLPAISVVLGALFLGEPLAGTLVGVIVILFGVALSRRRTRSAA</sequence>
<dbReference type="InterPro" id="IPR000620">
    <property type="entry name" value="EamA_dom"/>
</dbReference>
<evidence type="ECO:0000313" key="8">
    <source>
        <dbReference type="EMBL" id="APU17144.1"/>
    </source>
</evidence>
<protein>
    <submittedName>
        <fullName evidence="8">Permease, DMT superfamily</fullName>
    </submittedName>
</protein>